<keyword evidence="2" id="KW-0732">Signal</keyword>
<evidence type="ECO:0000256" key="2">
    <source>
        <dbReference type="SAM" id="SignalP"/>
    </source>
</evidence>
<keyword evidence="1" id="KW-0812">Transmembrane</keyword>
<feature type="chain" id="PRO_5041682570" evidence="2">
    <location>
        <begin position="20"/>
        <end position="370"/>
    </location>
</feature>
<dbReference type="EMBL" id="JAVRJZ010000003">
    <property type="protein sequence ID" value="KAK2724492.1"/>
    <property type="molecule type" value="Genomic_DNA"/>
</dbReference>
<keyword evidence="4" id="KW-1185">Reference proteome</keyword>
<dbReference type="AlphaFoldDB" id="A0AA88IMI7"/>
<protein>
    <submittedName>
        <fullName evidence="3">Uncharacterized protein</fullName>
    </submittedName>
</protein>
<evidence type="ECO:0000313" key="4">
    <source>
        <dbReference type="Proteomes" id="UP001187531"/>
    </source>
</evidence>
<keyword evidence="1" id="KW-0472">Membrane</keyword>
<organism evidence="3 4">
    <name type="scientific">Artemia franciscana</name>
    <name type="common">Brine shrimp</name>
    <name type="synonym">Artemia sanfranciscana</name>
    <dbReference type="NCBI Taxonomy" id="6661"/>
    <lineage>
        <taxon>Eukaryota</taxon>
        <taxon>Metazoa</taxon>
        <taxon>Ecdysozoa</taxon>
        <taxon>Arthropoda</taxon>
        <taxon>Crustacea</taxon>
        <taxon>Branchiopoda</taxon>
        <taxon>Anostraca</taxon>
        <taxon>Artemiidae</taxon>
        <taxon>Artemia</taxon>
    </lineage>
</organism>
<gene>
    <name evidence="3" type="ORF">QYM36_001110</name>
</gene>
<evidence type="ECO:0000313" key="3">
    <source>
        <dbReference type="EMBL" id="KAK2724492.1"/>
    </source>
</evidence>
<evidence type="ECO:0000256" key="1">
    <source>
        <dbReference type="SAM" id="Phobius"/>
    </source>
</evidence>
<name>A0AA88IMI7_ARTSF</name>
<feature type="transmembrane region" description="Helical" evidence="1">
    <location>
        <begin position="272"/>
        <end position="295"/>
    </location>
</feature>
<comment type="caution">
    <text evidence="3">The sequence shown here is derived from an EMBL/GenBank/DDBJ whole genome shotgun (WGS) entry which is preliminary data.</text>
</comment>
<reference evidence="3" key="1">
    <citation type="submission" date="2023-07" db="EMBL/GenBank/DDBJ databases">
        <title>Chromosome-level genome assembly of Artemia franciscana.</title>
        <authorList>
            <person name="Jo E."/>
        </authorList>
    </citation>
    <scope>NUCLEOTIDE SEQUENCE</scope>
    <source>
        <tissue evidence="3">Whole body</tissue>
    </source>
</reference>
<accession>A0AA88IMI7</accession>
<sequence>MFKHSLCFGVYILSGLCFAQENDILQSSASPFFTETDYDTIPTSPFTPEIEYETTIGSELSIISQPQSGPATQIIQLTPTSTQKGGHETLDSEDYTNTISEPDVKNVTVDQDEKKGGKPTTNATPLALKTTDVYIMDLLDLKSQETLCVVSLILNSSNLSWYGQSGFQEALVETLKNNLENIEISAIIFVSPIFKSSEGQQVQFFISMSNITAENGSFCYPSKYLVEILREKANEMEREGNFNILAMHPGVMDNVNALVHSPLTISTLIHPAVFAVSAIVLIFFIIGLLIFCSLYSSKKQRFKEVPYPVEPGKNLASDKECTASEYVINVLDADLSRSISDERDEECTWVVPIEEVCSTKNHDNFEDTKL</sequence>
<keyword evidence="1" id="KW-1133">Transmembrane helix</keyword>
<dbReference type="Proteomes" id="UP001187531">
    <property type="component" value="Unassembled WGS sequence"/>
</dbReference>
<proteinExistence type="predicted"/>
<feature type="signal peptide" evidence="2">
    <location>
        <begin position="1"/>
        <end position="19"/>
    </location>
</feature>